<dbReference type="Proteomes" id="UP000654345">
    <property type="component" value="Unassembled WGS sequence"/>
</dbReference>
<dbReference type="InterPro" id="IPR052019">
    <property type="entry name" value="F420H2_bilvrd_red/Heme_oxyg"/>
</dbReference>
<proteinExistence type="predicted"/>
<evidence type="ECO:0000313" key="4">
    <source>
        <dbReference type="Proteomes" id="UP000654345"/>
    </source>
</evidence>
<dbReference type="Gene3D" id="2.30.110.10">
    <property type="entry name" value="Electron Transport, Fmn-binding Protein, Chain A"/>
    <property type="match status" value="1"/>
</dbReference>
<dbReference type="InterPro" id="IPR019920">
    <property type="entry name" value="F420-binding_dom_put"/>
</dbReference>
<protein>
    <recommendedName>
        <fullName evidence="2">Pyridoxamine 5'-phosphate oxidase N-terminal domain-containing protein</fullName>
    </recommendedName>
</protein>
<comment type="caution">
    <text evidence="3">The sequence shown here is derived from an EMBL/GenBank/DDBJ whole genome shotgun (WGS) entry which is preliminary data.</text>
</comment>
<dbReference type="SUPFAM" id="SSF50475">
    <property type="entry name" value="FMN-binding split barrel"/>
    <property type="match status" value="1"/>
</dbReference>
<dbReference type="NCBIfam" id="TIGR03618">
    <property type="entry name" value="Rv1155_F420"/>
    <property type="match status" value="1"/>
</dbReference>
<dbReference type="InterPro" id="IPR011576">
    <property type="entry name" value="Pyridox_Oxase_N"/>
</dbReference>
<dbReference type="PANTHER" id="PTHR35176:SF6">
    <property type="entry name" value="HEME OXYGENASE HI_0854-RELATED"/>
    <property type="match status" value="1"/>
</dbReference>
<sequence length="164" mass="18589">MPIGTCVLLWLLTFLQAVRNEYTALPFYNQKGDVSRMISEKQATLLAQPKTAILGVNRVQGAPQLTAVWFFWDGKDFYLSTSKDRAKYSNMKRNPAISLLVEDAATFTSVTAYGRAEIIEHDIAALTRPIIEKYVPESMREQSLTDIMNDPKRVIVILHPEKII</sequence>
<accession>A0ABQ3V5J4</accession>
<reference evidence="3 4" key="1">
    <citation type="journal article" date="2021" name="Int. J. Syst. Evol. Microbiol.">
        <title>Reticulibacter mediterranei gen. nov., sp. nov., within the new family Reticulibacteraceae fam. nov., and Ktedonospora formicarum gen. nov., sp. nov., Ktedonobacter robiniae sp. nov., Dictyobacter formicarum sp. nov. and Dictyobacter arantiisoli sp. nov., belonging to the class Ktedonobacteria.</title>
        <authorList>
            <person name="Yabe S."/>
            <person name="Zheng Y."/>
            <person name="Wang C.M."/>
            <person name="Sakai Y."/>
            <person name="Abe K."/>
            <person name="Yokota A."/>
            <person name="Donadio S."/>
            <person name="Cavaletti L."/>
            <person name="Monciardini P."/>
        </authorList>
    </citation>
    <scope>NUCLEOTIDE SEQUENCE [LARGE SCALE GENOMIC DNA]</scope>
    <source>
        <strain evidence="3 4">SOSP1-30</strain>
    </source>
</reference>
<keyword evidence="4" id="KW-1185">Reference proteome</keyword>
<dbReference type="InterPro" id="IPR012349">
    <property type="entry name" value="Split_barrel_FMN-bd"/>
</dbReference>
<evidence type="ECO:0000313" key="3">
    <source>
        <dbReference type="EMBL" id="GHO60434.1"/>
    </source>
</evidence>
<evidence type="ECO:0000259" key="2">
    <source>
        <dbReference type="Pfam" id="PF01243"/>
    </source>
</evidence>
<dbReference type="Pfam" id="PF01243">
    <property type="entry name" value="PNPOx_N"/>
    <property type="match status" value="1"/>
</dbReference>
<evidence type="ECO:0000256" key="1">
    <source>
        <dbReference type="ARBA" id="ARBA00023002"/>
    </source>
</evidence>
<organism evidence="3 4">
    <name type="scientific">Ktedonobacter robiniae</name>
    <dbReference type="NCBI Taxonomy" id="2778365"/>
    <lineage>
        <taxon>Bacteria</taxon>
        <taxon>Bacillati</taxon>
        <taxon>Chloroflexota</taxon>
        <taxon>Ktedonobacteria</taxon>
        <taxon>Ktedonobacterales</taxon>
        <taxon>Ktedonobacteraceae</taxon>
        <taxon>Ktedonobacter</taxon>
    </lineage>
</organism>
<dbReference type="PANTHER" id="PTHR35176">
    <property type="entry name" value="HEME OXYGENASE HI_0854-RELATED"/>
    <property type="match status" value="1"/>
</dbReference>
<dbReference type="EMBL" id="BNJG01000005">
    <property type="protein sequence ID" value="GHO60434.1"/>
    <property type="molecule type" value="Genomic_DNA"/>
</dbReference>
<feature type="domain" description="Pyridoxamine 5'-phosphate oxidase N-terminal" evidence="2">
    <location>
        <begin position="39"/>
        <end position="163"/>
    </location>
</feature>
<name>A0ABQ3V5J4_9CHLR</name>
<gene>
    <name evidence="3" type="ORF">KSB_89090</name>
</gene>
<keyword evidence="1" id="KW-0560">Oxidoreductase</keyword>